<feature type="region of interest" description="Disordered" evidence="1">
    <location>
        <begin position="284"/>
        <end position="330"/>
    </location>
</feature>
<dbReference type="Gene3D" id="3.40.50.300">
    <property type="entry name" value="P-loop containing nucleotide triphosphate hydrolases"/>
    <property type="match status" value="1"/>
</dbReference>
<dbReference type="PROSITE" id="PS51724">
    <property type="entry name" value="SPOR"/>
    <property type="match status" value="1"/>
</dbReference>
<proteinExistence type="predicted"/>
<keyword evidence="5" id="KW-1185">Reference proteome</keyword>
<dbReference type="Proteomes" id="UP001157138">
    <property type="component" value="Unassembled WGS sequence"/>
</dbReference>
<dbReference type="PANTHER" id="PTHR35894:SF7">
    <property type="entry name" value="GENERAL SECRETION PATHWAY PROTEIN A-RELATED"/>
    <property type="match status" value="1"/>
</dbReference>
<dbReference type="InterPro" id="IPR027417">
    <property type="entry name" value="P-loop_NTPase"/>
</dbReference>
<keyword evidence="2" id="KW-0472">Membrane</keyword>
<keyword evidence="2" id="KW-0812">Transmembrane</keyword>
<dbReference type="InterPro" id="IPR052026">
    <property type="entry name" value="ExeA_AAA_ATPase_DNA-bind"/>
</dbReference>
<feature type="compositionally biased region" description="Polar residues" evidence="1">
    <location>
        <begin position="284"/>
        <end position="301"/>
    </location>
</feature>
<feature type="domain" description="SPOR" evidence="3">
    <location>
        <begin position="413"/>
        <end position="491"/>
    </location>
</feature>
<comment type="caution">
    <text evidence="4">The sequence shown here is derived from an EMBL/GenBank/DDBJ whole genome shotgun (WGS) entry which is preliminary data.</text>
</comment>
<organism evidence="4 5">
    <name type="scientific">Vibrio zhanjiangensis</name>
    <dbReference type="NCBI Taxonomy" id="1046128"/>
    <lineage>
        <taxon>Bacteria</taxon>
        <taxon>Pseudomonadati</taxon>
        <taxon>Pseudomonadota</taxon>
        <taxon>Gammaproteobacteria</taxon>
        <taxon>Vibrionales</taxon>
        <taxon>Vibrionaceae</taxon>
        <taxon>Vibrio</taxon>
    </lineage>
</organism>
<dbReference type="PANTHER" id="PTHR35894">
    <property type="entry name" value="GENERAL SECRETION PATHWAY PROTEIN A-RELATED"/>
    <property type="match status" value="1"/>
</dbReference>
<dbReference type="Gene3D" id="3.30.70.1070">
    <property type="entry name" value="Sporulation related repeat"/>
    <property type="match status" value="1"/>
</dbReference>
<dbReference type="InterPro" id="IPR049945">
    <property type="entry name" value="AAA_22"/>
</dbReference>
<feature type="compositionally biased region" description="Polar residues" evidence="1">
    <location>
        <begin position="320"/>
        <end position="330"/>
    </location>
</feature>
<protein>
    <submittedName>
        <fullName evidence="4">Cell division protein DamX</fullName>
    </submittedName>
</protein>
<dbReference type="SUPFAM" id="SSF52540">
    <property type="entry name" value="P-loop containing nucleoside triphosphate hydrolases"/>
    <property type="match status" value="1"/>
</dbReference>
<feature type="transmembrane region" description="Helical" evidence="2">
    <location>
        <begin position="232"/>
        <end position="257"/>
    </location>
</feature>
<evidence type="ECO:0000259" key="3">
    <source>
        <dbReference type="PROSITE" id="PS51724"/>
    </source>
</evidence>
<keyword evidence="4" id="KW-0131">Cell cycle</keyword>
<dbReference type="EMBL" id="BSPW01000028">
    <property type="protein sequence ID" value="GLT17898.1"/>
    <property type="molecule type" value="Genomic_DNA"/>
</dbReference>
<evidence type="ECO:0000313" key="5">
    <source>
        <dbReference type="Proteomes" id="UP001157138"/>
    </source>
</evidence>
<evidence type="ECO:0000256" key="1">
    <source>
        <dbReference type="SAM" id="MobiDB-lite"/>
    </source>
</evidence>
<keyword evidence="4" id="KW-0132">Cell division</keyword>
<sequence length="503" mass="56373">MSFTHESRVLELDSQVELLERMQLLTNFGSNLVTVGGAPGAGKSWLAQRYLEAWATDKNQSLLMCHPNQDDQQRRTMILTQLFSEPMFDPVDPLTESFSRQIGEEGCDVVIVIDDAQQLKESFVSELWMLVLEAQEHPSWTVNVVLFAQSNSLDVLLTRLSYGQEHKPIDLDIDPLTQDEADRFFEHLVIRFVEDDREKRVRNAYRTVALRPGDIMALGDHKVEKRIIIRSIIGSPVNIALLVFTLLLFIGGGYWWLMGQPSPEEKTQQALQMSDELVIPVLSSEPQVDSSSQKLESQQEMDTAGMSTEDDSEALPPKVTEQTSSVGNTQDGQQRVIITSEVVDALIEGKSEQAKTPVTAEAPVAEKEVSNPGIRILPAEPDKVSTTDAAVSEPVEPAKAVISFSFTKDELKNFSSRSYTLQLAAVQSLQEVQAFLDKHKLAGSVYVYPTIRNDAEWYIITYQNYPTIQVARDAVESLPAELQQLDPWAKSLSQVHREIDRVK</sequence>
<gene>
    <name evidence="4" type="ORF">GCM10007938_16760</name>
</gene>
<dbReference type="GO" id="GO:0051301">
    <property type="term" value="P:cell division"/>
    <property type="evidence" value="ECO:0007669"/>
    <property type="project" value="UniProtKB-KW"/>
</dbReference>
<reference evidence="5" key="1">
    <citation type="journal article" date="2019" name="Int. J. Syst. Evol. Microbiol.">
        <title>The Global Catalogue of Microorganisms (GCM) 10K type strain sequencing project: providing services to taxonomists for standard genome sequencing and annotation.</title>
        <authorList>
            <consortium name="The Broad Institute Genomics Platform"/>
            <consortium name="The Broad Institute Genome Sequencing Center for Infectious Disease"/>
            <person name="Wu L."/>
            <person name="Ma J."/>
        </authorList>
    </citation>
    <scope>NUCLEOTIDE SEQUENCE [LARGE SCALE GENOMIC DNA]</scope>
    <source>
        <strain evidence="5">NBRC 108723</strain>
    </source>
</reference>
<evidence type="ECO:0000256" key="2">
    <source>
        <dbReference type="SAM" id="Phobius"/>
    </source>
</evidence>
<accession>A0ABQ6EXH8</accession>
<evidence type="ECO:0000313" key="4">
    <source>
        <dbReference type="EMBL" id="GLT17898.1"/>
    </source>
</evidence>
<keyword evidence="2" id="KW-1133">Transmembrane helix</keyword>
<dbReference type="Pfam" id="PF05036">
    <property type="entry name" value="SPOR"/>
    <property type="match status" value="1"/>
</dbReference>
<dbReference type="Pfam" id="PF13401">
    <property type="entry name" value="AAA_22"/>
    <property type="match status" value="1"/>
</dbReference>
<dbReference type="RefSeq" id="WP_284191797.1">
    <property type="nucleotide sequence ID" value="NZ_BSPW01000028.1"/>
</dbReference>
<name>A0ABQ6EXH8_9VIBR</name>
<dbReference type="InterPro" id="IPR007730">
    <property type="entry name" value="SPOR-like_dom"/>
</dbReference>
<dbReference type="InterPro" id="IPR036680">
    <property type="entry name" value="SPOR-like_sf"/>
</dbReference>